<feature type="transmembrane region" description="Helical" evidence="1">
    <location>
        <begin position="15"/>
        <end position="37"/>
    </location>
</feature>
<keyword evidence="1" id="KW-1133">Transmembrane helix</keyword>
<gene>
    <name evidence="2" type="ORF">LCGC14_1831150</name>
</gene>
<dbReference type="EMBL" id="LAZR01018088">
    <property type="protein sequence ID" value="KKL97765.1"/>
    <property type="molecule type" value="Genomic_DNA"/>
</dbReference>
<evidence type="ECO:0000313" key="2">
    <source>
        <dbReference type="EMBL" id="KKL97765.1"/>
    </source>
</evidence>
<accession>A0A0F9IVN0</accession>
<name>A0A0F9IVN0_9ZZZZ</name>
<feature type="transmembrane region" description="Helical" evidence="1">
    <location>
        <begin position="49"/>
        <end position="69"/>
    </location>
</feature>
<dbReference type="InterPro" id="IPR047961">
    <property type="entry name" value="Transp_suffix-like"/>
</dbReference>
<reference evidence="2" key="1">
    <citation type="journal article" date="2015" name="Nature">
        <title>Complex archaea that bridge the gap between prokaryotes and eukaryotes.</title>
        <authorList>
            <person name="Spang A."/>
            <person name="Saw J.H."/>
            <person name="Jorgensen S.L."/>
            <person name="Zaremba-Niedzwiedzka K."/>
            <person name="Martijn J."/>
            <person name="Lind A.E."/>
            <person name="van Eijk R."/>
            <person name="Schleper C."/>
            <person name="Guy L."/>
            <person name="Ettema T.J."/>
        </authorList>
    </citation>
    <scope>NUCLEOTIDE SEQUENCE</scope>
</reference>
<evidence type="ECO:0000256" key="1">
    <source>
        <dbReference type="SAM" id="Phobius"/>
    </source>
</evidence>
<organism evidence="2">
    <name type="scientific">marine sediment metagenome</name>
    <dbReference type="NCBI Taxonomy" id="412755"/>
    <lineage>
        <taxon>unclassified sequences</taxon>
        <taxon>metagenomes</taxon>
        <taxon>ecological metagenomes</taxon>
    </lineage>
</organism>
<keyword evidence="1" id="KW-0472">Membrane</keyword>
<dbReference type="AlphaFoldDB" id="A0A0F9IVN0"/>
<proteinExistence type="predicted"/>
<protein>
    <recommendedName>
        <fullName evidence="3">Transporter suffix domain-containing protein</fullName>
    </recommendedName>
</protein>
<dbReference type="NCBIfam" id="NF033684">
    <property type="entry name" value="suffix_2_RND"/>
    <property type="match status" value="1"/>
</dbReference>
<sequence length="116" mass="13052">MSRVTEREHSGRSPALFRIGIGTIGFSVLPYLALPALPLLDVSVARSAVYAGVLVVGAEAIFWIGVALAGRETWREVRRVGLRHAPRQLWRLFYYGRRVVEPETTPRRQPSDPRQT</sequence>
<keyword evidence="1" id="KW-0812">Transmembrane</keyword>
<comment type="caution">
    <text evidence="2">The sequence shown here is derived from an EMBL/GenBank/DDBJ whole genome shotgun (WGS) entry which is preliminary data.</text>
</comment>
<evidence type="ECO:0008006" key="3">
    <source>
        <dbReference type="Google" id="ProtNLM"/>
    </source>
</evidence>